<dbReference type="OrthoDB" id="4140584at2759"/>
<accession>A0A9Q9APL0</accession>
<dbReference type="Proteomes" id="UP001056384">
    <property type="component" value="Chromosome 3"/>
</dbReference>
<evidence type="ECO:0000313" key="2">
    <source>
        <dbReference type="Proteomes" id="UP001056384"/>
    </source>
</evidence>
<gene>
    <name evidence="1" type="ORF">Slin15195_G041170</name>
</gene>
<dbReference type="AlphaFoldDB" id="A0A9Q9APL0"/>
<name>A0A9Q9APL0_9PEZI</name>
<keyword evidence="2" id="KW-1185">Reference proteome</keyword>
<evidence type="ECO:0000313" key="1">
    <source>
        <dbReference type="EMBL" id="USW50798.1"/>
    </source>
</evidence>
<dbReference type="EMBL" id="CP099420">
    <property type="protein sequence ID" value="USW50798.1"/>
    <property type="molecule type" value="Genomic_DNA"/>
</dbReference>
<reference evidence="1" key="1">
    <citation type="submission" date="2022-06" db="EMBL/GenBank/DDBJ databases">
        <title>Complete genome sequences of two strains of the flax pathogen Septoria linicola.</title>
        <authorList>
            <person name="Lapalu N."/>
            <person name="Simon A."/>
            <person name="Demenou B."/>
            <person name="Paumier D."/>
            <person name="Guillot M.-P."/>
            <person name="Gout L."/>
            <person name="Valade R."/>
        </authorList>
    </citation>
    <scope>NUCLEOTIDE SEQUENCE</scope>
    <source>
        <strain evidence="1">SE15195</strain>
    </source>
</reference>
<sequence>MCITAAGAQLLPQCDPTTNGTTYSGTAGSGLQLNSTTIRKIDAQDANQGVALDTDHFYSIDNFSITKHNKTTGDSPLQWYGGEAGPIIHLDGGVVFGDILYAPHSNYPQSPITSSVEIWNTTTMQHIPSHPLGIYRGSLTWIDQDPTTQIWYGTFANYDRVQAGQMLPYGLTMNTQLVQFNSDWLVARSWIFPDILRRSFSPMSNSGGSFGPDGWLYITGHDDARIYVLKLPDAGSTLIWVATIQALDIAGQGKFASSSPGASSSGTVLEKLVNISGLD</sequence>
<proteinExistence type="predicted"/>
<organism evidence="1 2">
    <name type="scientific">Septoria linicola</name>
    <dbReference type="NCBI Taxonomy" id="215465"/>
    <lineage>
        <taxon>Eukaryota</taxon>
        <taxon>Fungi</taxon>
        <taxon>Dikarya</taxon>
        <taxon>Ascomycota</taxon>
        <taxon>Pezizomycotina</taxon>
        <taxon>Dothideomycetes</taxon>
        <taxon>Dothideomycetidae</taxon>
        <taxon>Mycosphaerellales</taxon>
        <taxon>Mycosphaerellaceae</taxon>
        <taxon>Septoria</taxon>
    </lineage>
</organism>
<protein>
    <submittedName>
        <fullName evidence="1">Uncharacterized protein</fullName>
    </submittedName>
</protein>